<dbReference type="STRING" id="1184151.AW736_19635"/>
<keyword evidence="1" id="KW-0732">Signal</keyword>
<dbReference type="PROSITE" id="PS51257">
    <property type="entry name" value="PROKAR_LIPOPROTEIN"/>
    <property type="match status" value="1"/>
</dbReference>
<evidence type="ECO:0000313" key="3">
    <source>
        <dbReference type="Proteomes" id="UP000078486"/>
    </source>
</evidence>
<feature type="signal peptide" evidence="1">
    <location>
        <begin position="1"/>
        <end position="24"/>
    </location>
</feature>
<dbReference type="EMBL" id="LRRQ01000138">
    <property type="protein sequence ID" value="OAM88279.1"/>
    <property type="molecule type" value="Genomic_DNA"/>
</dbReference>
<reference evidence="2 3" key="1">
    <citation type="submission" date="2016-01" db="EMBL/GenBank/DDBJ databases">
        <title>High potential of lignocellulose degradation of a new Verrucomicrobia species.</title>
        <authorList>
            <person name="Wang Y."/>
            <person name="Shi Y."/>
            <person name="Qiu Z."/>
            <person name="Liu S."/>
            <person name="Yang H."/>
        </authorList>
    </citation>
    <scope>NUCLEOTIDE SEQUENCE [LARGE SCALE GENOMIC DNA]</scope>
    <source>
        <strain evidence="2 3">TSB47</strain>
    </source>
</reference>
<evidence type="ECO:0008006" key="4">
    <source>
        <dbReference type="Google" id="ProtNLM"/>
    </source>
</evidence>
<gene>
    <name evidence="2" type="ORF">AW736_19635</name>
</gene>
<evidence type="ECO:0000313" key="2">
    <source>
        <dbReference type="EMBL" id="OAM88279.1"/>
    </source>
</evidence>
<proteinExistence type="predicted"/>
<sequence length="188" mass="20759">MQKQHPALFPLVLAALLVAGCATAGKHKQVDPGTGYIPTNSAVVATVVKSEKIDMAKYRDLILTLGGTFFRDQTIAFGWFTTVVDGHDMEKLLIKENKAGIAYDFANPASWKRISGNYKPFLVLRPDERVADGKRYIQLKACQADTGDEVFTAEVNITSFSGIMTGANDRNVYYPLYNAFIGWVKSNE</sequence>
<feature type="chain" id="PRO_5008088818" description="DUF4468 domain-containing protein" evidence="1">
    <location>
        <begin position="25"/>
        <end position="188"/>
    </location>
</feature>
<organism evidence="2 3">
    <name type="scientific">Termitidicoccus mucosus</name>
    <dbReference type="NCBI Taxonomy" id="1184151"/>
    <lineage>
        <taxon>Bacteria</taxon>
        <taxon>Pseudomonadati</taxon>
        <taxon>Verrucomicrobiota</taxon>
        <taxon>Opitutia</taxon>
        <taxon>Opitutales</taxon>
        <taxon>Opitutaceae</taxon>
        <taxon>Termitidicoccus</taxon>
    </lineage>
</organism>
<keyword evidence="3" id="KW-1185">Reference proteome</keyword>
<protein>
    <recommendedName>
        <fullName evidence="4">DUF4468 domain-containing protein</fullName>
    </recommendedName>
</protein>
<accession>A0A178IGQ2</accession>
<comment type="caution">
    <text evidence="2">The sequence shown here is derived from an EMBL/GenBank/DDBJ whole genome shotgun (WGS) entry which is preliminary data.</text>
</comment>
<dbReference type="RefSeq" id="WP_068771975.1">
    <property type="nucleotide sequence ID" value="NZ_CP109796.1"/>
</dbReference>
<name>A0A178IGQ2_9BACT</name>
<dbReference type="OrthoDB" id="9180587at2"/>
<dbReference type="AlphaFoldDB" id="A0A178IGQ2"/>
<dbReference type="Proteomes" id="UP000078486">
    <property type="component" value="Unassembled WGS sequence"/>
</dbReference>
<evidence type="ECO:0000256" key="1">
    <source>
        <dbReference type="SAM" id="SignalP"/>
    </source>
</evidence>